<dbReference type="Pfam" id="PF01494">
    <property type="entry name" value="FAD_binding_3"/>
    <property type="match status" value="1"/>
</dbReference>
<feature type="binding site" evidence="5">
    <location>
        <position position="110"/>
    </location>
    <ligand>
        <name>FAD</name>
        <dbReference type="ChEBI" id="CHEBI:57692"/>
    </ligand>
</feature>
<evidence type="ECO:0000256" key="1">
    <source>
        <dbReference type="ARBA" id="ARBA00022630"/>
    </source>
</evidence>
<reference evidence="7 8" key="1">
    <citation type="journal article" date="2020" name="Genome Biol. Evol.">
        <title>Rhizobium dioscoreae sp. nov., a plant growth-promoting bacterium isolated from yam (Dioscorea species).</title>
        <authorList>
            <person name="Ouyabe M."/>
            <person name="Tanaka N."/>
            <person name="Shiwa Y."/>
            <person name="Fujita N."/>
            <person name="Kikuno H."/>
            <person name="Babil P."/>
            <person name="Shiwachi H."/>
        </authorList>
    </citation>
    <scope>NUCLEOTIDE SEQUENCE [LARGE SCALE GENOMIC DNA]</scope>
    <source>
        <strain evidence="7 8">S-93</strain>
    </source>
</reference>
<dbReference type="GO" id="GO:0004497">
    <property type="term" value="F:monooxygenase activity"/>
    <property type="evidence" value="ECO:0007669"/>
    <property type="project" value="UniProtKB-KW"/>
</dbReference>
<comment type="similarity">
    <text evidence="5">Belongs to the aromatic-ring hydroxylase family. TetX subfamily.</text>
</comment>
<keyword evidence="1 5" id="KW-0285">Flavoprotein</keyword>
<proteinExistence type="inferred from homology"/>
<accession>A0ABQ0ZA63</accession>
<evidence type="ECO:0000256" key="2">
    <source>
        <dbReference type="ARBA" id="ARBA00022827"/>
    </source>
</evidence>
<dbReference type="SUPFAM" id="SSF51905">
    <property type="entry name" value="FAD/NAD(P)-binding domain"/>
    <property type="match status" value="1"/>
</dbReference>
<comment type="function">
    <text evidence="5">An FAD-requiring monooxygenase active on some tetracycline antibiotic derivatives, which leads to their inactivation. Hydroxylates carbon 11a of tetracycline and some analogs.</text>
</comment>
<keyword evidence="2 5" id="KW-0274">FAD</keyword>
<name>A0ABQ0ZA63_9HYPH</name>
<dbReference type="InterPro" id="IPR002938">
    <property type="entry name" value="FAD-bd"/>
</dbReference>
<dbReference type="Gene3D" id="3.50.50.60">
    <property type="entry name" value="FAD/NAD(P)-binding domain"/>
    <property type="match status" value="1"/>
</dbReference>
<feature type="binding site" evidence="5">
    <location>
        <position position="56"/>
    </location>
    <ligand>
        <name>FAD</name>
        <dbReference type="ChEBI" id="CHEBI:57692"/>
    </ligand>
</feature>
<dbReference type="PANTHER" id="PTHR46972:SF1">
    <property type="entry name" value="FAD DEPENDENT OXIDOREDUCTASE DOMAIN-CONTAINING PROTEIN"/>
    <property type="match status" value="1"/>
</dbReference>
<feature type="binding site" evidence="5">
    <location>
        <position position="49"/>
    </location>
    <ligand>
        <name>NADPH</name>
        <dbReference type="ChEBI" id="CHEBI:57783"/>
    </ligand>
</feature>
<feature type="domain" description="FAD-binding" evidence="6">
    <location>
        <begin position="12"/>
        <end position="331"/>
    </location>
</feature>
<feature type="binding site" evidence="5">
    <location>
        <position position="302"/>
    </location>
    <ligand>
        <name>FAD</name>
        <dbReference type="ChEBI" id="CHEBI:57692"/>
    </ligand>
</feature>
<dbReference type="InterPro" id="IPR036188">
    <property type="entry name" value="FAD/NAD-bd_sf"/>
</dbReference>
<organism evidence="7 8">
    <name type="scientific">Rhizobium dioscoreae</name>
    <dbReference type="NCBI Taxonomy" id="2653122"/>
    <lineage>
        <taxon>Bacteria</taxon>
        <taxon>Pseudomonadati</taxon>
        <taxon>Pseudomonadota</taxon>
        <taxon>Alphaproteobacteria</taxon>
        <taxon>Hyphomicrobiales</taxon>
        <taxon>Rhizobiaceae</taxon>
        <taxon>Rhizobium/Agrobacterium group</taxon>
        <taxon>Rhizobium</taxon>
    </lineage>
</organism>
<keyword evidence="5" id="KW-0547">Nucleotide-binding</keyword>
<sequence length="381" mass="39888">MFQSSRGAIITTPVTIVGAGLGGLTLARVLHLHGITATIFEAEPSPHARTQGGQLDVHEHDGQRALAAAGLTDAFRAIVHDGGDATRALDRNGNVLLDQPGDGRRPEVLRGDLRRILIDSLPAGTIRWGRKLAGARPLGAGRHELTFTDGSAVETALLVGADGAWSKVRPLLSDAKPGYVGVSFVETYLHDADRRFPATAAAVGAGGMFALEPGKGITAHREPTGALHTYVQLMRPAAWFADIDFNDAETVKTRIAAEFDGWTPTLTSLITGSDTAPVLRAVNALPVGHRWDRAPGVTLLGDAAHLSPPAGDGANLAMLDGAELGEAIAAQPGNIENALTVYEAAMFARSKAAAIDARRVLDLCLGEHAPFSLIDFLNAAS</sequence>
<evidence type="ECO:0000256" key="4">
    <source>
        <dbReference type="ARBA" id="ARBA00023033"/>
    </source>
</evidence>
<keyword evidence="3 5" id="KW-0560">Oxidoreductase</keyword>
<keyword evidence="5" id="KW-0963">Cytoplasm</keyword>
<keyword evidence="5" id="KW-0521">NADP</keyword>
<dbReference type="PANTHER" id="PTHR46972">
    <property type="entry name" value="MONOOXYGENASE ASQM-RELATED"/>
    <property type="match status" value="1"/>
</dbReference>
<protein>
    <recommendedName>
        <fullName evidence="5">Flavin-dependent monooxygenase</fullName>
    </recommendedName>
    <alternativeName>
        <fullName evidence="5">TetX monooxygenase</fullName>
        <shortName evidence="5">TetX</shortName>
        <ecNumber evidence="5">1.14.13.-</ecNumber>
    </alternativeName>
</protein>
<comment type="caution">
    <text evidence="7">The sequence shown here is derived from an EMBL/GenBank/DDBJ whole genome shotgun (WGS) entry which is preliminary data.</text>
</comment>
<evidence type="ECO:0000313" key="8">
    <source>
        <dbReference type="Proteomes" id="UP000390335"/>
    </source>
</evidence>
<comment type="cofactor">
    <cofactor evidence="5">
        <name>FAD</name>
        <dbReference type="ChEBI" id="CHEBI:57692"/>
    </cofactor>
</comment>
<dbReference type="HAMAP" id="MF_00845">
    <property type="entry name" value="TetX_monooxygenase"/>
    <property type="match status" value="1"/>
</dbReference>
<dbReference type="EC" id="1.14.13.-" evidence="5"/>
<evidence type="ECO:0000256" key="3">
    <source>
        <dbReference type="ARBA" id="ARBA00023002"/>
    </source>
</evidence>
<evidence type="ECO:0000259" key="6">
    <source>
        <dbReference type="Pfam" id="PF01494"/>
    </source>
</evidence>
<evidence type="ECO:0000313" key="7">
    <source>
        <dbReference type="EMBL" id="GES52192.1"/>
    </source>
</evidence>
<dbReference type="PRINTS" id="PR00420">
    <property type="entry name" value="RNGMNOXGNASE"/>
</dbReference>
<dbReference type="InterPro" id="IPR043683">
    <property type="entry name" value="TetX_monooxygenase"/>
</dbReference>
<dbReference type="EMBL" id="BLAJ01000006">
    <property type="protein sequence ID" value="GES52192.1"/>
    <property type="molecule type" value="Genomic_DNA"/>
</dbReference>
<comment type="catalytic activity">
    <reaction evidence="5">
        <text>a tetracycline + NADPH + O2 + H(+) = an 11a-hydroxytetracycline + NADP(+) + H2O</text>
        <dbReference type="Rhea" id="RHEA:61444"/>
        <dbReference type="ChEBI" id="CHEBI:15377"/>
        <dbReference type="ChEBI" id="CHEBI:15378"/>
        <dbReference type="ChEBI" id="CHEBI:15379"/>
        <dbReference type="ChEBI" id="CHEBI:57783"/>
        <dbReference type="ChEBI" id="CHEBI:58349"/>
        <dbReference type="ChEBI" id="CHEBI:144644"/>
        <dbReference type="ChEBI" id="CHEBI:144645"/>
    </reaction>
</comment>
<keyword evidence="8" id="KW-1185">Reference proteome</keyword>
<comment type="subunit">
    <text evidence="5">Monomer.</text>
</comment>
<comment type="subcellular location">
    <subcellularLocation>
        <location evidence="5">Cytoplasm</location>
    </subcellularLocation>
</comment>
<comment type="domain">
    <text evidence="5">Consists of an N-terminal FAD-binding domain with a Rossman fold and a C-terminal substrate-binding domain.</text>
</comment>
<evidence type="ECO:0000256" key="5">
    <source>
        <dbReference type="HAMAP-Rule" id="MF_00845"/>
    </source>
</evidence>
<dbReference type="Proteomes" id="UP000390335">
    <property type="component" value="Unassembled WGS sequence"/>
</dbReference>
<gene>
    <name evidence="7" type="ORF">RsS93_48060</name>
</gene>
<dbReference type="RefSeq" id="WP_233790083.1">
    <property type="nucleotide sequence ID" value="NZ_BLAJ01000006.1"/>
</dbReference>
<keyword evidence="4 5" id="KW-0503">Monooxygenase</keyword>